<evidence type="ECO:0000313" key="2">
    <source>
        <dbReference type="Proteomes" id="UP001516464"/>
    </source>
</evidence>
<dbReference type="EMBL" id="SBIQ01000065">
    <property type="protein sequence ID" value="KAF7683653.1"/>
    <property type="molecule type" value="Genomic_DNA"/>
</dbReference>
<comment type="caution">
    <text evidence="1">The sequence shown here is derived from an EMBL/GenBank/DDBJ whole genome shotgun (WGS) entry which is preliminary data.</text>
</comment>
<proteinExistence type="predicted"/>
<organism evidence="1 2">
    <name type="scientific">Astathelohania contejeani</name>
    <dbReference type="NCBI Taxonomy" id="164912"/>
    <lineage>
        <taxon>Eukaryota</taxon>
        <taxon>Fungi</taxon>
        <taxon>Fungi incertae sedis</taxon>
        <taxon>Microsporidia</taxon>
        <taxon>Astathelohaniidae</taxon>
        <taxon>Astathelohania</taxon>
    </lineage>
</organism>
<gene>
    <name evidence="1" type="ORF">TCON_1138</name>
</gene>
<name>A0ABQ7HZS8_9MICR</name>
<dbReference type="Proteomes" id="UP001516464">
    <property type="component" value="Unassembled WGS sequence"/>
</dbReference>
<accession>A0ABQ7HZS8</accession>
<reference evidence="1 2" key="1">
    <citation type="submission" date="2019-01" db="EMBL/GenBank/DDBJ databases">
        <title>Genomes sequencing and comparative genomics of infectious freshwater microsporidia, Cucumispora dikerogammari and Thelohania contejeani.</title>
        <authorList>
            <person name="Cormier A."/>
            <person name="Giraud I."/>
            <person name="Wattier R."/>
            <person name="Teixeira M."/>
            <person name="Grandjean F."/>
            <person name="Rigaud T."/>
            <person name="Cordaux R."/>
        </authorList>
    </citation>
    <scope>NUCLEOTIDE SEQUENCE [LARGE SCALE GENOMIC DNA]</scope>
    <source>
        <strain evidence="1">T1</strain>
        <tissue evidence="1">Spores</tissue>
    </source>
</reference>
<sequence length="107" mass="12985">MLRFFYSKIKIIPMVSQALQDKITKIRKDIFKLKTSKYVFERQEWLFNVMEGYKELLNMIEDITVTLDRATLFSNKLCEIIKENQKIINDNKSFEIFDIIHHDRKHN</sequence>
<keyword evidence="2" id="KW-1185">Reference proteome</keyword>
<protein>
    <submittedName>
        <fullName evidence="1">Uncharacterized protein</fullName>
    </submittedName>
</protein>
<evidence type="ECO:0000313" key="1">
    <source>
        <dbReference type="EMBL" id="KAF7683653.1"/>
    </source>
</evidence>